<organism evidence="2 3">
    <name type="scientific">Dentipellis fragilis</name>
    <dbReference type="NCBI Taxonomy" id="205917"/>
    <lineage>
        <taxon>Eukaryota</taxon>
        <taxon>Fungi</taxon>
        <taxon>Dikarya</taxon>
        <taxon>Basidiomycota</taxon>
        <taxon>Agaricomycotina</taxon>
        <taxon>Agaricomycetes</taxon>
        <taxon>Russulales</taxon>
        <taxon>Hericiaceae</taxon>
        <taxon>Dentipellis</taxon>
    </lineage>
</organism>
<feature type="region of interest" description="Disordered" evidence="1">
    <location>
        <begin position="17"/>
        <end position="36"/>
    </location>
</feature>
<evidence type="ECO:0000313" key="2">
    <source>
        <dbReference type="EMBL" id="TFY66079.1"/>
    </source>
</evidence>
<gene>
    <name evidence="2" type="ORF">EVG20_g5020</name>
</gene>
<accession>A0A4Y9YY66</accession>
<feature type="compositionally biased region" description="Low complexity" evidence="1">
    <location>
        <begin position="161"/>
        <end position="178"/>
    </location>
</feature>
<reference evidence="2 3" key="1">
    <citation type="submission" date="2019-02" db="EMBL/GenBank/DDBJ databases">
        <title>Genome sequencing of the rare red list fungi Dentipellis fragilis.</title>
        <authorList>
            <person name="Buettner E."/>
            <person name="Kellner H."/>
        </authorList>
    </citation>
    <scope>NUCLEOTIDE SEQUENCE [LARGE SCALE GENOMIC DNA]</scope>
    <source>
        <strain evidence="2 3">DSM 105465</strain>
    </source>
</reference>
<dbReference type="AlphaFoldDB" id="A0A4Y9YY66"/>
<protein>
    <submittedName>
        <fullName evidence="2">Uncharacterized protein</fullName>
    </submittedName>
</protein>
<evidence type="ECO:0000256" key="1">
    <source>
        <dbReference type="SAM" id="MobiDB-lite"/>
    </source>
</evidence>
<keyword evidence="3" id="KW-1185">Reference proteome</keyword>
<name>A0A4Y9YY66_9AGAM</name>
<evidence type="ECO:0000313" key="3">
    <source>
        <dbReference type="Proteomes" id="UP000298327"/>
    </source>
</evidence>
<feature type="region of interest" description="Disordered" evidence="1">
    <location>
        <begin position="154"/>
        <end position="178"/>
    </location>
</feature>
<proteinExistence type="predicted"/>
<comment type="caution">
    <text evidence="2">The sequence shown here is derived from an EMBL/GenBank/DDBJ whole genome shotgun (WGS) entry which is preliminary data.</text>
</comment>
<dbReference type="Proteomes" id="UP000298327">
    <property type="component" value="Unassembled WGS sequence"/>
</dbReference>
<dbReference type="EMBL" id="SEOQ01000280">
    <property type="protein sequence ID" value="TFY66079.1"/>
    <property type="molecule type" value="Genomic_DNA"/>
</dbReference>
<sequence>MITRHRDQELVYMCPSPRARRGGLEPSPGLPTQGHTACLRTRARGSRNPGISDERAIRRRRRGRSRVPHKFIVPPATFLLHTQLHTTTYPHRTTYSFKALATANIGHHVQLPHLPGYVDFADRPSLRYVARSTSSASQMQVLIGPPTAQVMSSATHVSCRPSAAPPDLAAPPAAATSP</sequence>